<name>A0A914BXD0_9BILA</name>
<proteinExistence type="predicted"/>
<dbReference type="WBParaSite" id="ACRNAN_Path_1216.g4728.t1">
    <property type="protein sequence ID" value="ACRNAN_Path_1216.g4728.t1"/>
    <property type="gene ID" value="ACRNAN_Path_1216.g4728"/>
</dbReference>
<protein>
    <submittedName>
        <fullName evidence="2">Uncharacterized protein</fullName>
    </submittedName>
</protein>
<reference evidence="2" key="1">
    <citation type="submission" date="2022-11" db="UniProtKB">
        <authorList>
            <consortium name="WormBaseParasite"/>
        </authorList>
    </citation>
    <scope>IDENTIFICATION</scope>
</reference>
<accession>A0A914BXD0</accession>
<keyword evidence="1" id="KW-1185">Reference proteome</keyword>
<evidence type="ECO:0000313" key="2">
    <source>
        <dbReference type="WBParaSite" id="ACRNAN_Path_1216.g4728.t1"/>
    </source>
</evidence>
<sequence length="265" mass="30088">MALIAFHFFGHPVHAIIHTTCIETKNALSEKFNSTLPTCKHFDVGLEHHNVSLNDIDIFALNSSVDHNLTNTGVSFDINVNFSFIGLTPNVSIYSFLGCEGTGFWQTVNHCYRKIDYINGSSPIFWFLDFSFIDSYYEKDYATAGAIPLTLICNSYDNCSISNQFQIYVDGNLLSVENPEYFVNVVIYTFDAHDWPNVDSNVTYANVWLRCNEWEYSNGTEFTIPTTIATTTKKLTSPNGAINLNLEKRTQMFIVTCVLSFMKLY</sequence>
<dbReference type="Proteomes" id="UP000887540">
    <property type="component" value="Unplaced"/>
</dbReference>
<organism evidence="1 2">
    <name type="scientific">Acrobeloides nanus</name>
    <dbReference type="NCBI Taxonomy" id="290746"/>
    <lineage>
        <taxon>Eukaryota</taxon>
        <taxon>Metazoa</taxon>
        <taxon>Ecdysozoa</taxon>
        <taxon>Nematoda</taxon>
        <taxon>Chromadorea</taxon>
        <taxon>Rhabditida</taxon>
        <taxon>Tylenchina</taxon>
        <taxon>Cephalobomorpha</taxon>
        <taxon>Cephaloboidea</taxon>
        <taxon>Cephalobidae</taxon>
        <taxon>Acrobeloides</taxon>
    </lineage>
</organism>
<evidence type="ECO:0000313" key="1">
    <source>
        <dbReference type="Proteomes" id="UP000887540"/>
    </source>
</evidence>
<dbReference type="AlphaFoldDB" id="A0A914BXD0"/>